<dbReference type="InterPro" id="IPR049730">
    <property type="entry name" value="SNF2/RAD54-like_C"/>
</dbReference>
<keyword evidence="2" id="KW-0378">Hydrolase</keyword>
<dbReference type="PANTHER" id="PTHR45766:SF6">
    <property type="entry name" value="SWI_SNF-RELATED MATRIX-ASSOCIATED ACTIN-DEPENDENT REGULATOR OF CHROMATIN SUBFAMILY A-LIKE PROTEIN 1"/>
    <property type="match status" value="1"/>
</dbReference>
<evidence type="ECO:0000256" key="3">
    <source>
        <dbReference type="ARBA" id="ARBA00022806"/>
    </source>
</evidence>
<reference evidence="7 8" key="1">
    <citation type="journal article" date="2012" name="Stand. Genomic Sci.">
        <title>Genome sequence of the soil bacterium Saccharomonospora azurea type strain (NA-128(T)).</title>
        <authorList>
            <person name="Klenk H.P."/>
            <person name="Held B."/>
            <person name="Lucas S."/>
            <person name="Lapidus A."/>
            <person name="Copeland A."/>
            <person name="Hammon N."/>
            <person name="Pitluck S."/>
            <person name="Goodwin L.A."/>
            <person name="Han C."/>
            <person name="Tapia R."/>
            <person name="Brambilla E.M."/>
            <person name="Potter G."/>
            <person name="Land M."/>
            <person name="Ivanova N."/>
            <person name="Rohde M."/>
            <person name="Goker M."/>
            <person name="Detter J.C."/>
            <person name="Kyrpides N.C."/>
            <person name="Woyke T."/>
        </authorList>
    </citation>
    <scope>NUCLEOTIDE SEQUENCE [LARGE SCALE GENOMIC DNA]</scope>
    <source>
        <strain evidence="7 8">NA-128</strain>
    </source>
</reference>
<dbReference type="InterPro" id="IPR000330">
    <property type="entry name" value="SNF2_N"/>
</dbReference>
<dbReference type="CDD" id="cd18011">
    <property type="entry name" value="DEXDc_RapA"/>
    <property type="match status" value="1"/>
</dbReference>
<keyword evidence="8" id="KW-1185">Reference proteome</keyword>
<sequence>MSEKEVQADTLESPTPYAPGARIFARDEEWLVRSAVHTDHDGYLIKAVGVSELVQDEPIALFDKLEPVELVQPEETRLVLDDTPKFRRSRLFLESVLRRTPLPRSERGLALADGFLLNPLPYQQRPAELALKGIRPRILIADVVGLGKTLEIGLILAELMRRGRGERILVATPQHVLEQFQREMWTRFSIPLVRLDSLGIERIQREIPAGRNPFTHFKRVIVSIDTLKDSSRYGHHLENTRWEAVVIDESHNLIGATTQRNKLARLLASQTDALLLASATPHNGDKRSFAELIRLLDPAAIADPNNYEASDIEHLYIRRTKVSQEVQNHLAGKWAERGPSTPIRCAATSAEEKVFAEFAQTWLPGADREGGPVVDRQNRLFPYTLLKAFLSSHVALKETVSKRLESPKCTDERERRALATLLELAAKIRDEDSAKLAELITQLRERGIGPTSTTRIVVFSERIATLKWLERVVPEKLGLKPDAVRILHGGLPDQKQQKIVEEFELAGSPVRLLLTGDVASEGVNLHRACHQMIHYDLPWSLIRIEQRNGRIDRYGQKQNPQFAALILTSSTTGAKDDTTVAEKLLEREAEVHRSLGSAEAVTGEYLADREERRLMEDLLKGKSVEEAVEPAEERDVLADLLADVGTLGDGPDPQRVRVPSLFGSTSDFVGEALQELYRDPETELDLAREDGMLAFNAPPDLEQRLSDLPASYLAAQRVDGTVRLKLTFDRDLAQRKLDETLQKKQTSWPDLSYVSEIHPLLDWLADKTLVRLGRKDAPVVLANVDEPVFLVQGVYCNQLGQPTVVEWMAVRGLPGSPVIEPLDQALRKAEVKPDMANPKADVDIAALEKLVPEAIAAARAHLEQRRADYDESIVEPLRAYRERVDEWEQLALEISTSRSNKVRDAAATQRQLIAELETTGQPLLRLLAVVERAQ</sequence>
<dbReference type="Pfam" id="PF00176">
    <property type="entry name" value="SNF2-rel_dom"/>
    <property type="match status" value="1"/>
</dbReference>
<dbReference type="InterPro" id="IPR014001">
    <property type="entry name" value="Helicase_ATP-bd"/>
</dbReference>
<dbReference type="PROSITE" id="PS51192">
    <property type="entry name" value="HELICASE_ATP_BIND_1"/>
    <property type="match status" value="1"/>
</dbReference>
<dbReference type="Pfam" id="PF00271">
    <property type="entry name" value="Helicase_C"/>
    <property type="match status" value="1"/>
</dbReference>
<dbReference type="CDD" id="cd18793">
    <property type="entry name" value="SF2_C_SNF"/>
    <property type="match status" value="1"/>
</dbReference>
<dbReference type="InterPro" id="IPR057342">
    <property type="entry name" value="DEXDc_RapA"/>
</dbReference>
<dbReference type="GO" id="GO:0016787">
    <property type="term" value="F:hydrolase activity"/>
    <property type="evidence" value="ECO:0007669"/>
    <property type="project" value="UniProtKB-KW"/>
</dbReference>
<dbReference type="HOGENOM" id="CLU_307750_0_0_11"/>
<dbReference type="InterPro" id="IPR001650">
    <property type="entry name" value="Helicase_C-like"/>
</dbReference>
<dbReference type="AlphaFoldDB" id="H8GFS9"/>
<dbReference type="PROSITE" id="PS51194">
    <property type="entry name" value="HELICASE_CTER"/>
    <property type="match status" value="1"/>
</dbReference>
<organism evidence="7 8">
    <name type="scientific">Saccharomonospora azurea NA-128</name>
    <dbReference type="NCBI Taxonomy" id="882081"/>
    <lineage>
        <taxon>Bacteria</taxon>
        <taxon>Bacillati</taxon>
        <taxon>Actinomycetota</taxon>
        <taxon>Actinomycetes</taxon>
        <taxon>Pseudonocardiales</taxon>
        <taxon>Pseudonocardiaceae</taxon>
        <taxon>Saccharomonospora</taxon>
    </lineage>
</organism>
<evidence type="ECO:0000259" key="6">
    <source>
        <dbReference type="PROSITE" id="PS51194"/>
    </source>
</evidence>
<gene>
    <name evidence="7" type="ORF">SacazDRAFT_04268</name>
</gene>
<dbReference type="SMART" id="SM00487">
    <property type="entry name" value="DEXDc"/>
    <property type="match status" value="1"/>
</dbReference>
<dbReference type="Gene3D" id="3.40.50.300">
    <property type="entry name" value="P-loop containing nucleotide triphosphate hydrolases"/>
    <property type="match status" value="1"/>
</dbReference>
<keyword evidence="4" id="KW-0067">ATP-binding</keyword>
<feature type="domain" description="Helicase ATP-binding" evidence="5">
    <location>
        <begin position="129"/>
        <end position="299"/>
    </location>
</feature>
<dbReference type="InterPro" id="IPR038718">
    <property type="entry name" value="SNF2-like_sf"/>
</dbReference>
<dbReference type="GO" id="GO:0005524">
    <property type="term" value="F:ATP binding"/>
    <property type="evidence" value="ECO:0007669"/>
    <property type="project" value="UniProtKB-KW"/>
</dbReference>
<protein>
    <submittedName>
        <fullName evidence="7">DNA/RNA helicase, superfamily II, SNF2 family</fullName>
    </submittedName>
</protein>
<evidence type="ECO:0000256" key="2">
    <source>
        <dbReference type="ARBA" id="ARBA00022801"/>
    </source>
</evidence>
<dbReference type="EMBL" id="CM001466">
    <property type="protein sequence ID" value="EHY91114.1"/>
    <property type="molecule type" value="Genomic_DNA"/>
</dbReference>
<dbReference type="SUPFAM" id="SSF52540">
    <property type="entry name" value="P-loop containing nucleoside triphosphate hydrolases"/>
    <property type="match status" value="2"/>
</dbReference>
<proteinExistence type="predicted"/>
<dbReference type="PANTHER" id="PTHR45766">
    <property type="entry name" value="DNA ANNEALING HELICASE AND ENDONUCLEASE ZRANB3 FAMILY MEMBER"/>
    <property type="match status" value="1"/>
</dbReference>
<keyword evidence="1" id="KW-0547">Nucleotide-binding</keyword>
<dbReference type="Gene3D" id="3.40.50.10810">
    <property type="entry name" value="Tandem AAA-ATPase domain"/>
    <property type="match status" value="1"/>
</dbReference>
<dbReference type="InterPro" id="IPR027417">
    <property type="entry name" value="P-loop_NTPase"/>
</dbReference>
<evidence type="ECO:0000313" key="8">
    <source>
        <dbReference type="Proteomes" id="UP000004705"/>
    </source>
</evidence>
<dbReference type="GO" id="GO:0004386">
    <property type="term" value="F:helicase activity"/>
    <property type="evidence" value="ECO:0007669"/>
    <property type="project" value="UniProtKB-KW"/>
</dbReference>
<evidence type="ECO:0000256" key="1">
    <source>
        <dbReference type="ARBA" id="ARBA00022741"/>
    </source>
</evidence>
<accession>H8GFS9</accession>
<evidence type="ECO:0000259" key="5">
    <source>
        <dbReference type="PROSITE" id="PS51192"/>
    </source>
</evidence>
<evidence type="ECO:0000313" key="7">
    <source>
        <dbReference type="EMBL" id="EHY91114.1"/>
    </source>
</evidence>
<name>H8GFS9_9PSEU</name>
<dbReference type="Proteomes" id="UP000004705">
    <property type="component" value="Chromosome"/>
</dbReference>
<dbReference type="SMART" id="SM00490">
    <property type="entry name" value="HELICc"/>
    <property type="match status" value="1"/>
</dbReference>
<feature type="domain" description="Helicase C-terminal" evidence="6">
    <location>
        <begin position="435"/>
        <end position="603"/>
    </location>
</feature>
<evidence type="ECO:0000256" key="4">
    <source>
        <dbReference type="ARBA" id="ARBA00022840"/>
    </source>
</evidence>
<keyword evidence="3 7" id="KW-0347">Helicase</keyword>